<organism evidence="8 9">
    <name type="scientific">Sphingomonas daechungensis</name>
    <dbReference type="NCBI Taxonomy" id="1176646"/>
    <lineage>
        <taxon>Bacteria</taxon>
        <taxon>Pseudomonadati</taxon>
        <taxon>Pseudomonadota</taxon>
        <taxon>Alphaproteobacteria</taxon>
        <taxon>Sphingomonadales</taxon>
        <taxon>Sphingomonadaceae</taxon>
        <taxon>Sphingomonas</taxon>
    </lineage>
</organism>
<evidence type="ECO:0000256" key="7">
    <source>
        <dbReference type="SAM" id="Phobius"/>
    </source>
</evidence>
<dbReference type="PANTHER" id="PTHR30250">
    <property type="entry name" value="PST FAMILY PREDICTED COLANIC ACID TRANSPORTER"/>
    <property type="match status" value="1"/>
</dbReference>
<sequence>MSQPLAAFFRQPELAVILPVASLMFVFSGLMSTSGGLLQKQINVVRAGLFELCGLTLTIIAQVSLAIVTPTIWALVLGSVVGSAISLIASYLLIPGIRHRFFIDKAIAGQIISFGKWIFLSSIIYFLAMNFDRLYFARQITLTELGIFSIARALTDMFNQFAVRASNMVLFPTVAAWQISEVEVRSRVLRGRRLLFLAAALGLGAVVSVSDLIIQLLYDDRYLQAGAILPLLLIGVWFSILCTINDSIMLGTKRPAYPALSSGAKLLFYVVALPLTFHLYGFMMAVLVLSLGEVVRYIALWTFSRRQHLGFGRDDLVLSLIFFGSILAFRELLALVGLTGGITTLFPLLNDLQASIAGL</sequence>
<dbReference type="Proteomes" id="UP000516134">
    <property type="component" value="Chromosome"/>
</dbReference>
<proteinExistence type="inferred from homology"/>
<keyword evidence="4 7" id="KW-0812">Transmembrane</keyword>
<feature type="transmembrane region" description="Helical" evidence="7">
    <location>
        <begin position="256"/>
        <end position="276"/>
    </location>
</feature>
<dbReference type="EMBL" id="CP060780">
    <property type="protein sequence ID" value="QNP43106.1"/>
    <property type="molecule type" value="Genomic_DNA"/>
</dbReference>
<evidence type="ECO:0000313" key="9">
    <source>
        <dbReference type="Proteomes" id="UP000516134"/>
    </source>
</evidence>
<feature type="transmembrane region" description="Helical" evidence="7">
    <location>
        <begin position="49"/>
        <end position="67"/>
    </location>
</feature>
<feature type="transmembrane region" description="Helical" evidence="7">
    <location>
        <begin position="134"/>
        <end position="154"/>
    </location>
</feature>
<feature type="transmembrane region" description="Helical" evidence="7">
    <location>
        <begin position="316"/>
        <end position="342"/>
    </location>
</feature>
<feature type="transmembrane region" description="Helical" evidence="7">
    <location>
        <begin position="73"/>
        <end position="94"/>
    </location>
</feature>
<evidence type="ECO:0000256" key="1">
    <source>
        <dbReference type="ARBA" id="ARBA00004651"/>
    </source>
</evidence>
<dbReference type="PANTHER" id="PTHR30250:SF10">
    <property type="entry name" value="LIPOPOLYSACCHARIDE BIOSYNTHESIS PROTEIN WZXC"/>
    <property type="match status" value="1"/>
</dbReference>
<evidence type="ECO:0000256" key="3">
    <source>
        <dbReference type="ARBA" id="ARBA00022475"/>
    </source>
</evidence>
<dbReference type="InterPro" id="IPR050833">
    <property type="entry name" value="Poly_Biosynth_Transport"/>
</dbReference>
<reference evidence="8 9" key="1">
    <citation type="submission" date="2020-08" db="EMBL/GenBank/DDBJ databases">
        <title>Genome sequence of Sphingomonas daechungensis KACC 18115T.</title>
        <authorList>
            <person name="Hyun D.-W."/>
            <person name="Bae J.-W."/>
        </authorList>
    </citation>
    <scope>NUCLEOTIDE SEQUENCE [LARGE SCALE GENOMIC DNA]</scope>
    <source>
        <strain evidence="8 9">KACC 18115</strain>
    </source>
</reference>
<gene>
    <name evidence="8" type="ORF">H9L15_14305</name>
</gene>
<protein>
    <submittedName>
        <fullName evidence="8">Oligosaccharide flippase family protein</fullName>
    </submittedName>
</protein>
<evidence type="ECO:0000256" key="2">
    <source>
        <dbReference type="ARBA" id="ARBA00007430"/>
    </source>
</evidence>
<comment type="similarity">
    <text evidence="2">Belongs to the polysaccharide synthase family.</text>
</comment>
<keyword evidence="9" id="KW-1185">Reference proteome</keyword>
<evidence type="ECO:0000256" key="5">
    <source>
        <dbReference type="ARBA" id="ARBA00022989"/>
    </source>
</evidence>
<evidence type="ECO:0000313" key="8">
    <source>
        <dbReference type="EMBL" id="QNP43106.1"/>
    </source>
</evidence>
<comment type="subcellular location">
    <subcellularLocation>
        <location evidence="1">Cell membrane</location>
        <topology evidence="1">Multi-pass membrane protein</topology>
    </subcellularLocation>
</comment>
<dbReference type="Pfam" id="PF13440">
    <property type="entry name" value="Polysacc_synt_3"/>
    <property type="match status" value="1"/>
</dbReference>
<feature type="transmembrane region" description="Helical" evidence="7">
    <location>
        <begin position="106"/>
        <end position="128"/>
    </location>
</feature>
<feature type="transmembrane region" description="Helical" evidence="7">
    <location>
        <begin position="224"/>
        <end position="244"/>
    </location>
</feature>
<evidence type="ECO:0000256" key="6">
    <source>
        <dbReference type="ARBA" id="ARBA00023136"/>
    </source>
</evidence>
<evidence type="ECO:0000256" key="4">
    <source>
        <dbReference type="ARBA" id="ARBA00022692"/>
    </source>
</evidence>
<feature type="transmembrane region" description="Helical" evidence="7">
    <location>
        <begin position="194"/>
        <end position="218"/>
    </location>
</feature>
<keyword evidence="6 7" id="KW-0472">Membrane</keyword>
<feature type="transmembrane region" description="Helical" evidence="7">
    <location>
        <begin position="282"/>
        <end position="304"/>
    </location>
</feature>
<name>A0ABX6SZW9_9SPHN</name>
<feature type="transmembrane region" description="Helical" evidence="7">
    <location>
        <begin position="14"/>
        <end position="37"/>
    </location>
</feature>
<keyword evidence="5 7" id="KW-1133">Transmembrane helix</keyword>
<keyword evidence="3" id="KW-1003">Cell membrane</keyword>
<accession>A0ABX6SZW9</accession>